<sequence length="364" mass="38981">MDNKLAEAKTKGTKEGKTEQFQGLGSSPPHMEISGTVLRQVTYVPGSGTPSRSAVPGVWARSMPRVRMAMGSGFSDEGHLQYYQDNKKGPPLLTTKKKLKLLKDFSKLGFALDPQKRALFHDLQTNLSSDAGEVLLRELEQVRAKEKEMKKKRKQEKKAKLKASKMNCESSSSSSSESSDSDCDEVVNMNGIRTGVGVVDPAPVTELQLQPPATLSLPQTTVDDARVHHAKELCTKNHTSVGSTSVGFKNESAVVATSQKRIEVCMGNKCKRSGSAALLQEFERVVGVEGGSVVGCKCMGKCKSAPNVRIQNSVDHSLADGLNDSVKIPANPLCIGVGLEDVDAIVARFLGEKHGNVGMAGAAT</sequence>
<dbReference type="Gene3D" id="3.40.30.10">
    <property type="entry name" value="Glutaredoxin"/>
    <property type="match status" value="1"/>
</dbReference>
<evidence type="ECO:0000256" key="1">
    <source>
        <dbReference type="SAM" id="MobiDB-lite"/>
    </source>
</evidence>
<dbReference type="AlphaFoldDB" id="A0AAN9MZ87"/>
<gene>
    <name evidence="2" type="ORF">VNO77_05533</name>
</gene>
<feature type="compositionally biased region" description="Basic and acidic residues" evidence="1">
    <location>
        <begin position="1"/>
        <end position="18"/>
    </location>
</feature>
<dbReference type="CDD" id="cd02980">
    <property type="entry name" value="TRX_Fd_family"/>
    <property type="match status" value="1"/>
</dbReference>
<name>A0AAN9MZ87_CANGL</name>
<feature type="compositionally biased region" description="Basic residues" evidence="1">
    <location>
        <begin position="150"/>
        <end position="163"/>
    </location>
</feature>
<feature type="region of interest" description="Disordered" evidence="1">
    <location>
        <begin position="146"/>
        <end position="185"/>
    </location>
</feature>
<evidence type="ECO:0008006" key="4">
    <source>
        <dbReference type="Google" id="ProtNLM"/>
    </source>
</evidence>
<dbReference type="EMBL" id="JAYMYQ010000001">
    <property type="protein sequence ID" value="KAK7363391.1"/>
    <property type="molecule type" value="Genomic_DNA"/>
</dbReference>
<evidence type="ECO:0000313" key="2">
    <source>
        <dbReference type="EMBL" id="KAK7363391.1"/>
    </source>
</evidence>
<keyword evidence="3" id="KW-1185">Reference proteome</keyword>
<protein>
    <recommendedName>
        <fullName evidence="4">Diacylglycerol O-acyltransferase 3, cytosolic</fullName>
    </recommendedName>
</protein>
<evidence type="ECO:0000313" key="3">
    <source>
        <dbReference type="Proteomes" id="UP001367508"/>
    </source>
</evidence>
<feature type="compositionally biased region" description="Low complexity" evidence="1">
    <location>
        <begin position="164"/>
        <end position="178"/>
    </location>
</feature>
<dbReference type="InterPro" id="IPR036249">
    <property type="entry name" value="Thioredoxin-like_sf"/>
</dbReference>
<dbReference type="SUPFAM" id="SSF52833">
    <property type="entry name" value="Thioredoxin-like"/>
    <property type="match status" value="1"/>
</dbReference>
<accession>A0AAN9MZ87</accession>
<organism evidence="2 3">
    <name type="scientific">Canavalia gladiata</name>
    <name type="common">Sword bean</name>
    <name type="synonym">Dolichos gladiatus</name>
    <dbReference type="NCBI Taxonomy" id="3824"/>
    <lineage>
        <taxon>Eukaryota</taxon>
        <taxon>Viridiplantae</taxon>
        <taxon>Streptophyta</taxon>
        <taxon>Embryophyta</taxon>
        <taxon>Tracheophyta</taxon>
        <taxon>Spermatophyta</taxon>
        <taxon>Magnoliopsida</taxon>
        <taxon>eudicotyledons</taxon>
        <taxon>Gunneridae</taxon>
        <taxon>Pentapetalae</taxon>
        <taxon>rosids</taxon>
        <taxon>fabids</taxon>
        <taxon>Fabales</taxon>
        <taxon>Fabaceae</taxon>
        <taxon>Papilionoideae</taxon>
        <taxon>50 kb inversion clade</taxon>
        <taxon>NPAAA clade</taxon>
        <taxon>indigoferoid/millettioid clade</taxon>
        <taxon>Phaseoleae</taxon>
        <taxon>Canavalia</taxon>
    </lineage>
</organism>
<comment type="caution">
    <text evidence="2">The sequence shown here is derived from an EMBL/GenBank/DDBJ whole genome shotgun (WGS) entry which is preliminary data.</text>
</comment>
<feature type="region of interest" description="Disordered" evidence="1">
    <location>
        <begin position="1"/>
        <end position="31"/>
    </location>
</feature>
<proteinExistence type="predicted"/>
<dbReference type="Proteomes" id="UP001367508">
    <property type="component" value="Unassembled WGS sequence"/>
</dbReference>
<reference evidence="2 3" key="1">
    <citation type="submission" date="2024-01" db="EMBL/GenBank/DDBJ databases">
        <title>The genomes of 5 underutilized Papilionoideae crops provide insights into root nodulation and disease resistanc.</title>
        <authorList>
            <person name="Jiang F."/>
        </authorList>
    </citation>
    <scope>NUCLEOTIDE SEQUENCE [LARGE SCALE GENOMIC DNA]</scope>
    <source>
        <strain evidence="2">LVBAO_FW01</strain>
        <tissue evidence="2">Leaves</tissue>
    </source>
</reference>